<dbReference type="PROSITE" id="PS51257">
    <property type="entry name" value="PROKAR_LIPOPROTEIN"/>
    <property type="match status" value="1"/>
</dbReference>
<dbReference type="InterPro" id="IPR012334">
    <property type="entry name" value="Pectin_lyas_fold"/>
</dbReference>
<dbReference type="InterPro" id="IPR013783">
    <property type="entry name" value="Ig-like_fold"/>
</dbReference>
<accession>A0ABW5VEH2</accession>
<protein>
    <submittedName>
        <fullName evidence="2">BACON domain-containing protein</fullName>
    </submittedName>
</protein>
<gene>
    <name evidence="2" type="ORF">ACFS1K_09895</name>
</gene>
<feature type="domain" description="BACON" evidence="1">
    <location>
        <begin position="65"/>
        <end position="125"/>
    </location>
</feature>
<dbReference type="Gene3D" id="2.160.20.10">
    <property type="entry name" value="Single-stranded right-handed beta-helix, Pectin lyase-like"/>
    <property type="match status" value="1"/>
</dbReference>
<dbReference type="InterPro" id="IPR011050">
    <property type="entry name" value="Pectin_lyase_fold/virulence"/>
</dbReference>
<comment type="caution">
    <text evidence="2">The sequence shown here is derived from an EMBL/GenBank/DDBJ whole genome shotgun (WGS) entry which is preliminary data.</text>
</comment>
<evidence type="ECO:0000259" key="1">
    <source>
        <dbReference type="Pfam" id="PF13004"/>
    </source>
</evidence>
<evidence type="ECO:0000313" key="3">
    <source>
        <dbReference type="Proteomes" id="UP001597532"/>
    </source>
</evidence>
<dbReference type="Pfam" id="PF13004">
    <property type="entry name" value="BACON"/>
    <property type="match status" value="1"/>
</dbReference>
<dbReference type="Gene3D" id="2.60.40.10">
    <property type="entry name" value="Immunoglobulins"/>
    <property type="match status" value="1"/>
</dbReference>
<reference evidence="3" key="1">
    <citation type="journal article" date="2019" name="Int. J. Syst. Evol. Microbiol.">
        <title>The Global Catalogue of Microorganisms (GCM) 10K type strain sequencing project: providing services to taxonomists for standard genome sequencing and annotation.</title>
        <authorList>
            <consortium name="The Broad Institute Genomics Platform"/>
            <consortium name="The Broad Institute Genome Sequencing Center for Infectious Disease"/>
            <person name="Wu L."/>
            <person name="Ma J."/>
        </authorList>
    </citation>
    <scope>NUCLEOTIDE SEQUENCE [LARGE SCALE GENOMIC DNA]</scope>
    <source>
        <strain evidence="3">KCTC 52924</strain>
    </source>
</reference>
<name>A0ABW5VEH2_9FLAO</name>
<sequence length="578" mass="62054">MAQKNTKNPWKFIYLPFILLGLMYGCDIDLERTFSDNITPHRSEIIVPAEIEGSVSLGFTTSIDWEATSDVNWITIEDKFKTGKQGGNNIDILIEPNKTEEKREGKITISSLNGELSRTITIIQEAEPEDVSTIQTLFHVKENGDGSGRSWKRAINLQSALDLAIAGDTIYLAEGFYKPSKTITNGDSNDDRNKTFEISKNITIVGGFPSDAIKTSESDPSNYKTILSGKLAEGVNAYHTVVVSAPLVPGEEVNISALTIRDGASANKGKVDINNSSYDSWYGGGINIANAIVNLTDVTITENNNVGNDESSRAGGVMIKDDSRVTFNNCFITKNSVSSNHGGMRIDDSTVYMYNSEISYNSSNTSAGVYATGSSTELHLYNSVVKENMSAEYGGGLYIAWGSVAYIVNSLIINNINNHEGTKGGGALMLYKDNSTAYVISSTITGNKATYGGGVLGLSGDVYLNVYNSIISGNHSQEGDTEVYKASGSLINSSKSSVVDGKFYDSARVENPGAINIADILNSELLPIGSPVTDKGMSGSDLTSDTGMPTLSNDEYLSIDYHSNSRTQAIMGAIVGEK</sequence>
<dbReference type="SUPFAM" id="SSF51126">
    <property type="entry name" value="Pectin lyase-like"/>
    <property type="match status" value="1"/>
</dbReference>
<keyword evidence="3" id="KW-1185">Reference proteome</keyword>
<dbReference type="InterPro" id="IPR024361">
    <property type="entry name" value="BACON"/>
</dbReference>
<dbReference type="RefSeq" id="WP_251805902.1">
    <property type="nucleotide sequence ID" value="NZ_CP166679.1"/>
</dbReference>
<organism evidence="2 3">
    <name type="scientific">Arenibacter antarcticus</name>
    <dbReference type="NCBI Taxonomy" id="2040469"/>
    <lineage>
        <taxon>Bacteria</taxon>
        <taxon>Pseudomonadati</taxon>
        <taxon>Bacteroidota</taxon>
        <taxon>Flavobacteriia</taxon>
        <taxon>Flavobacteriales</taxon>
        <taxon>Flavobacteriaceae</taxon>
        <taxon>Arenibacter</taxon>
    </lineage>
</organism>
<dbReference type="CDD" id="cd14948">
    <property type="entry name" value="BACON"/>
    <property type="match status" value="1"/>
</dbReference>
<dbReference type="Proteomes" id="UP001597532">
    <property type="component" value="Unassembled WGS sequence"/>
</dbReference>
<proteinExistence type="predicted"/>
<evidence type="ECO:0000313" key="2">
    <source>
        <dbReference type="EMBL" id="MFD2790074.1"/>
    </source>
</evidence>
<dbReference type="EMBL" id="JBHUOK010000030">
    <property type="protein sequence ID" value="MFD2790074.1"/>
    <property type="molecule type" value="Genomic_DNA"/>
</dbReference>